<dbReference type="SUPFAM" id="SSF51735">
    <property type="entry name" value="NAD(P)-binding Rossmann-fold domains"/>
    <property type="match status" value="1"/>
</dbReference>
<dbReference type="Pfam" id="PF13460">
    <property type="entry name" value="NAD_binding_10"/>
    <property type="match status" value="1"/>
</dbReference>
<accession>A0A290XCY0</accession>
<name>A0A290XCY0_9GAMM</name>
<dbReference type="OrthoDB" id="9798632at2"/>
<dbReference type="Gene3D" id="3.40.50.720">
    <property type="entry name" value="NAD(P)-binding Rossmann-like Domain"/>
    <property type="match status" value="1"/>
</dbReference>
<dbReference type="PANTHER" id="PTHR14097:SF7">
    <property type="entry name" value="OXIDOREDUCTASE HTATIP2"/>
    <property type="match status" value="1"/>
</dbReference>
<reference evidence="3" key="1">
    <citation type="submission" date="2017-09" db="EMBL/GenBank/DDBJ databases">
        <title>Luteimonas liuhanmingii sp.nov., isolated from the intestinal contents of Tibetan Plateau Pika in Yushu, Qinghai Province, China.</title>
        <authorList>
            <person name="Gui Z."/>
        </authorList>
    </citation>
    <scope>NUCLEOTIDE SEQUENCE [LARGE SCALE GENOMIC DNA]</scope>
    <source>
        <strain evidence="3">100111</strain>
    </source>
</reference>
<evidence type="ECO:0000313" key="2">
    <source>
        <dbReference type="EMBL" id="ATD66848.1"/>
    </source>
</evidence>
<dbReference type="InterPro" id="IPR036291">
    <property type="entry name" value="NAD(P)-bd_dom_sf"/>
</dbReference>
<evidence type="ECO:0000259" key="1">
    <source>
        <dbReference type="Pfam" id="PF13460"/>
    </source>
</evidence>
<keyword evidence="3" id="KW-1185">Reference proteome</keyword>
<dbReference type="RefSeq" id="WP_096297174.1">
    <property type="nucleotide sequence ID" value="NZ_CP023406.1"/>
</dbReference>
<dbReference type="AlphaFoldDB" id="A0A290XCY0"/>
<dbReference type="Proteomes" id="UP000218968">
    <property type="component" value="Chromosome"/>
</dbReference>
<dbReference type="InterPro" id="IPR016040">
    <property type="entry name" value="NAD(P)-bd_dom"/>
</dbReference>
<proteinExistence type="predicted"/>
<dbReference type="PANTHER" id="PTHR14097">
    <property type="entry name" value="OXIDOREDUCTASE HTATIP2"/>
    <property type="match status" value="1"/>
</dbReference>
<evidence type="ECO:0000313" key="3">
    <source>
        <dbReference type="Proteomes" id="UP000218968"/>
    </source>
</evidence>
<dbReference type="KEGG" id="lum:CNR27_04780"/>
<feature type="domain" description="NAD(P)-binding" evidence="1">
    <location>
        <begin position="12"/>
        <end position="157"/>
    </location>
</feature>
<gene>
    <name evidence="2" type="ORF">CNR27_04780</name>
</gene>
<dbReference type="EMBL" id="CP023406">
    <property type="protein sequence ID" value="ATD66848.1"/>
    <property type="molecule type" value="Genomic_DNA"/>
</dbReference>
<protein>
    <submittedName>
        <fullName evidence="2">NAD-dependent dehydratase</fullName>
    </submittedName>
</protein>
<sequence length="215" mass="22716">MRTEGKTVLLVGASGLVGSHVLTRLLAEPRVAGVIAPVRRPLARVDARLQAPLVDFDALPDTASMWAVDAVICTLGTTMAQAGSREAFRRVDFEYPLQIAARARQHGATAFALTSAMGADARSRFFYNRVKGELEAALRAQGWPSLTFVRPGLIAGERSGRRPAEHLAGRVLGALGPILPRRFRASPAPRIADALVDHALAATPGVGIVDAAALA</sequence>
<organism evidence="2 3">
    <name type="scientific">Luteimonas chenhongjianii</name>
    <dbReference type="NCBI Taxonomy" id="2006110"/>
    <lineage>
        <taxon>Bacteria</taxon>
        <taxon>Pseudomonadati</taxon>
        <taxon>Pseudomonadota</taxon>
        <taxon>Gammaproteobacteria</taxon>
        <taxon>Lysobacterales</taxon>
        <taxon>Lysobacteraceae</taxon>
        <taxon>Luteimonas</taxon>
    </lineage>
</organism>